<dbReference type="FunFam" id="1.20.1740.10:FF:000006">
    <property type="entry name" value="General amino acid permease"/>
    <property type="match status" value="1"/>
</dbReference>
<evidence type="ECO:0000256" key="2">
    <source>
        <dbReference type="ARBA" id="ARBA00022448"/>
    </source>
</evidence>
<accession>A0AAV9NAZ5</accession>
<evidence type="ECO:0000313" key="9">
    <source>
        <dbReference type="EMBL" id="KAK5050874.1"/>
    </source>
</evidence>
<feature type="transmembrane region" description="Helical" evidence="7">
    <location>
        <begin position="247"/>
        <end position="269"/>
    </location>
</feature>
<feature type="domain" description="Amino acid permease/ SLC12A" evidence="8">
    <location>
        <begin position="57"/>
        <end position="514"/>
    </location>
</feature>
<dbReference type="Gene3D" id="1.20.1740.10">
    <property type="entry name" value="Amino acid/polyamine transporter I"/>
    <property type="match status" value="1"/>
</dbReference>
<organism evidence="9 10">
    <name type="scientific">Exophiala bonariae</name>
    <dbReference type="NCBI Taxonomy" id="1690606"/>
    <lineage>
        <taxon>Eukaryota</taxon>
        <taxon>Fungi</taxon>
        <taxon>Dikarya</taxon>
        <taxon>Ascomycota</taxon>
        <taxon>Pezizomycotina</taxon>
        <taxon>Eurotiomycetes</taxon>
        <taxon>Chaetothyriomycetidae</taxon>
        <taxon>Chaetothyriales</taxon>
        <taxon>Herpotrichiellaceae</taxon>
        <taxon>Exophiala</taxon>
    </lineage>
</organism>
<dbReference type="Proteomes" id="UP001358417">
    <property type="component" value="Unassembled WGS sequence"/>
</dbReference>
<name>A0AAV9NAZ5_9EURO</name>
<feature type="transmembrane region" description="Helical" evidence="7">
    <location>
        <begin position="388"/>
        <end position="405"/>
    </location>
</feature>
<proteinExistence type="predicted"/>
<evidence type="ECO:0000256" key="3">
    <source>
        <dbReference type="ARBA" id="ARBA00022692"/>
    </source>
</evidence>
<feature type="transmembrane region" description="Helical" evidence="7">
    <location>
        <begin position="60"/>
        <end position="80"/>
    </location>
</feature>
<dbReference type="GO" id="GO:0016020">
    <property type="term" value="C:membrane"/>
    <property type="evidence" value="ECO:0007669"/>
    <property type="project" value="UniProtKB-SubCell"/>
</dbReference>
<gene>
    <name evidence="9" type="ORF">LTR84_003433</name>
</gene>
<evidence type="ECO:0000256" key="1">
    <source>
        <dbReference type="ARBA" id="ARBA00004141"/>
    </source>
</evidence>
<protein>
    <recommendedName>
        <fullName evidence="8">Amino acid permease/ SLC12A domain-containing protein</fullName>
    </recommendedName>
</protein>
<feature type="transmembrane region" description="Helical" evidence="7">
    <location>
        <begin position="133"/>
        <end position="161"/>
    </location>
</feature>
<sequence>MTVSNSTSDPEKVAAIDPVVIDQDASSHDLGTGKVLSPANLDDQRYNTTKRGLRSRHAQMIALGGAIGTGLFVGTGQSLAIGGPAFLLVAFIIMTVLLYCVVTAITTVAAYLPVHGGTMSYYGYRYVSRSMGFALGYLYWYALGILIPYEITVAGLVINYWQNDINIAVWITVMLVPIIILNFLPVRVYGETEFWLAGTKVILILGLLCLSFILFWGGGPSRDRLGFRYWQNPGAAKELLTAGSTGYFVSFWKTLILSVFPFGFAPELLVVAAGEMESPRRNLPTASKRFFLRLVIFYCLSALAMGVICPSNDERLTNGGPGAAASPFVVAIADAGITVLPSIVNAVILLSAWSAGNSFLYISSRALYSLAVQGDAPRIFKTCNRWGVPYYAVAISTLFSGLAYLNVSSSGGVVFNWFISLTTTWIMVSWVCCCIIFLRFRRAAAVQNIELPYTSRIQPYGAYIAMARFTTLCLTNGFTTFWPQNWSASSFLTAYIGLPVFFGMYFVHRFMFWNDKWAWNPEEVDMHTGLQEIADAEKPSKVRKGLAKVLAIIE</sequence>
<feature type="transmembrane region" description="Helical" evidence="7">
    <location>
        <begin position="460"/>
        <end position="482"/>
    </location>
</feature>
<dbReference type="RefSeq" id="XP_064705374.1">
    <property type="nucleotide sequence ID" value="XM_064847021.1"/>
</dbReference>
<keyword evidence="5 7" id="KW-1133">Transmembrane helix</keyword>
<keyword evidence="2" id="KW-0813">Transport</keyword>
<dbReference type="InterPro" id="IPR004841">
    <property type="entry name" value="AA-permease/SLC12A_dom"/>
</dbReference>
<feature type="transmembrane region" description="Helical" evidence="7">
    <location>
        <begin position="86"/>
        <end position="112"/>
    </location>
</feature>
<feature type="transmembrane region" description="Helical" evidence="7">
    <location>
        <begin position="417"/>
        <end position="440"/>
    </location>
</feature>
<comment type="caution">
    <text evidence="9">The sequence shown here is derived from an EMBL/GenBank/DDBJ whole genome shotgun (WGS) entry which is preliminary data.</text>
</comment>
<evidence type="ECO:0000256" key="5">
    <source>
        <dbReference type="ARBA" id="ARBA00022989"/>
    </source>
</evidence>
<evidence type="ECO:0000259" key="8">
    <source>
        <dbReference type="Pfam" id="PF00324"/>
    </source>
</evidence>
<reference evidence="9 10" key="1">
    <citation type="submission" date="2023-08" db="EMBL/GenBank/DDBJ databases">
        <title>Black Yeasts Isolated from many extreme environments.</title>
        <authorList>
            <person name="Coleine C."/>
            <person name="Stajich J.E."/>
            <person name="Selbmann L."/>
        </authorList>
    </citation>
    <scope>NUCLEOTIDE SEQUENCE [LARGE SCALE GENOMIC DNA]</scope>
    <source>
        <strain evidence="9 10">CCFEE 5792</strain>
    </source>
</reference>
<keyword evidence="4" id="KW-0029">Amino-acid transport</keyword>
<dbReference type="GeneID" id="89971620"/>
<feature type="transmembrane region" description="Helical" evidence="7">
    <location>
        <begin position="328"/>
        <end position="355"/>
    </location>
</feature>
<feature type="transmembrane region" description="Helical" evidence="7">
    <location>
        <begin position="167"/>
        <end position="189"/>
    </location>
</feature>
<evidence type="ECO:0000256" key="7">
    <source>
        <dbReference type="SAM" id="Phobius"/>
    </source>
</evidence>
<dbReference type="InterPro" id="IPR050524">
    <property type="entry name" value="APC_YAT"/>
</dbReference>
<dbReference type="Pfam" id="PF00324">
    <property type="entry name" value="AA_permease"/>
    <property type="match status" value="1"/>
</dbReference>
<dbReference type="PANTHER" id="PTHR43341:SF38">
    <property type="entry name" value="PROLINE TRANSPORTER (EUROFUNG)"/>
    <property type="match status" value="1"/>
</dbReference>
<dbReference type="EMBL" id="JAVRRD010000016">
    <property type="protein sequence ID" value="KAK5050874.1"/>
    <property type="molecule type" value="Genomic_DNA"/>
</dbReference>
<dbReference type="PANTHER" id="PTHR43341">
    <property type="entry name" value="AMINO ACID PERMEASE"/>
    <property type="match status" value="1"/>
</dbReference>
<keyword evidence="6 7" id="KW-0472">Membrane</keyword>
<evidence type="ECO:0000256" key="6">
    <source>
        <dbReference type="ARBA" id="ARBA00023136"/>
    </source>
</evidence>
<keyword evidence="10" id="KW-1185">Reference proteome</keyword>
<feature type="transmembrane region" description="Helical" evidence="7">
    <location>
        <begin position="201"/>
        <end position="219"/>
    </location>
</feature>
<dbReference type="PIRSF" id="PIRSF006060">
    <property type="entry name" value="AA_transporter"/>
    <property type="match status" value="1"/>
</dbReference>
<dbReference type="GO" id="GO:0015171">
    <property type="term" value="F:amino acid transmembrane transporter activity"/>
    <property type="evidence" value="ECO:0007669"/>
    <property type="project" value="TreeGrafter"/>
</dbReference>
<feature type="transmembrane region" description="Helical" evidence="7">
    <location>
        <begin position="488"/>
        <end position="507"/>
    </location>
</feature>
<feature type="transmembrane region" description="Helical" evidence="7">
    <location>
        <begin position="290"/>
        <end position="308"/>
    </location>
</feature>
<evidence type="ECO:0000256" key="4">
    <source>
        <dbReference type="ARBA" id="ARBA00022970"/>
    </source>
</evidence>
<evidence type="ECO:0000313" key="10">
    <source>
        <dbReference type="Proteomes" id="UP001358417"/>
    </source>
</evidence>
<keyword evidence="3 7" id="KW-0812">Transmembrane</keyword>
<comment type="subcellular location">
    <subcellularLocation>
        <location evidence="1">Membrane</location>
        <topology evidence="1">Multi-pass membrane protein</topology>
    </subcellularLocation>
</comment>
<dbReference type="AlphaFoldDB" id="A0AAV9NAZ5"/>